<keyword evidence="3" id="KW-1185">Reference proteome</keyword>
<comment type="caution">
    <text evidence="2">The sequence shown here is derived from an EMBL/GenBank/DDBJ whole genome shotgun (WGS) entry which is preliminary data.</text>
</comment>
<feature type="region of interest" description="Disordered" evidence="1">
    <location>
        <begin position="95"/>
        <end position="114"/>
    </location>
</feature>
<dbReference type="AlphaFoldDB" id="A0AAD7LLY2"/>
<feature type="region of interest" description="Disordered" evidence="1">
    <location>
        <begin position="38"/>
        <end position="77"/>
    </location>
</feature>
<evidence type="ECO:0000313" key="3">
    <source>
        <dbReference type="Proteomes" id="UP001163823"/>
    </source>
</evidence>
<evidence type="ECO:0000256" key="1">
    <source>
        <dbReference type="SAM" id="MobiDB-lite"/>
    </source>
</evidence>
<dbReference type="PANTHER" id="PTHR37614">
    <property type="entry name" value="OS02G0121400 PROTEIN"/>
    <property type="match status" value="1"/>
</dbReference>
<dbReference type="Proteomes" id="UP001163823">
    <property type="component" value="Chromosome 8"/>
</dbReference>
<feature type="compositionally biased region" description="Polar residues" evidence="1">
    <location>
        <begin position="45"/>
        <end position="74"/>
    </location>
</feature>
<evidence type="ECO:0000313" key="2">
    <source>
        <dbReference type="EMBL" id="KAJ7960287.1"/>
    </source>
</evidence>
<gene>
    <name evidence="2" type="ORF">O6P43_020751</name>
</gene>
<dbReference type="EMBL" id="JARAOO010000008">
    <property type="protein sequence ID" value="KAJ7960287.1"/>
    <property type="molecule type" value="Genomic_DNA"/>
</dbReference>
<accession>A0AAD7LLY2</accession>
<sequence>MFTIDEIEVAEILLDFPLLIAKSDHSSLVQSFPFSWGTKKRRTNSKPTPQFSNPKTPYSPNNESSYKPSNPKVSTENEKELALVFEIPDLNIPLPNPVDDHDQDEEQVPSSTPSDLGIIIMTNRATSAAQARKIRIQILRNKKKKMIITNSRQSGYGAQKQKSSVGHKNYDCKVTLHDGVPDLNIPLQTC</sequence>
<protein>
    <submittedName>
        <fullName evidence="2">Uncharacterized protein</fullName>
    </submittedName>
</protein>
<name>A0AAD7LLY2_QUISA</name>
<proteinExistence type="predicted"/>
<reference evidence="2" key="1">
    <citation type="journal article" date="2023" name="Science">
        <title>Elucidation of the pathway for biosynthesis of saponin adjuvants from the soapbark tree.</title>
        <authorList>
            <person name="Reed J."/>
            <person name="Orme A."/>
            <person name="El-Demerdash A."/>
            <person name="Owen C."/>
            <person name="Martin L.B.B."/>
            <person name="Misra R.C."/>
            <person name="Kikuchi S."/>
            <person name="Rejzek M."/>
            <person name="Martin A.C."/>
            <person name="Harkess A."/>
            <person name="Leebens-Mack J."/>
            <person name="Louveau T."/>
            <person name="Stephenson M.J."/>
            <person name="Osbourn A."/>
        </authorList>
    </citation>
    <scope>NUCLEOTIDE SEQUENCE</scope>
    <source>
        <strain evidence="2">S10</strain>
    </source>
</reference>
<dbReference type="KEGG" id="qsa:O6P43_020751"/>
<organism evidence="2 3">
    <name type="scientific">Quillaja saponaria</name>
    <name type="common">Soap bark tree</name>
    <dbReference type="NCBI Taxonomy" id="32244"/>
    <lineage>
        <taxon>Eukaryota</taxon>
        <taxon>Viridiplantae</taxon>
        <taxon>Streptophyta</taxon>
        <taxon>Embryophyta</taxon>
        <taxon>Tracheophyta</taxon>
        <taxon>Spermatophyta</taxon>
        <taxon>Magnoliopsida</taxon>
        <taxon>eudicotyledons</taxon>
        <taxon>Gunneridae</taxon>
        <taxon>Pentapetalae</taxon>
        <taxon>rosids</taxon>
        <taxon>fabids</taxon>
        <taxon>Fabales</taxon>
        <taxon>Quillajaceae</taxon>
        <taxon>Quillaja</taxon>
    </lineage>
</organism>
<dbReference type="PANTHER" id="PTHR37614:SF2">
    <property type="entry name" value="OS02G0121400 PROTEIN"/>
    <property type="match status" value="1"/>
</dbReference>